<organism evidence="2 3">
    <name type="scientific">Engystomops pustulosus</name>
    <name type="common">Tungara frog</name>
    <name type="synonym">Physalaemus pustulosus</name>
    <dbReference type="NCBI Taxonomy" id="76066"/>
    <lineage>
        <taxon>Eukaryota</taxon>
        <taxon>Metazoa</taxon>
        <taxon>Chordata</taxon>
        <taxon>Craniata</taxon>
        <taxon>Vertebrata</taxon>
        <taxon>Euteleostomi</taxon>
        <taxon>Amphibia</taxon>
        <taxon>Batrachia</taxon>
        <taxon>Anura</taxon>
        <taxon>Neobatrachia</taxon>
        <taxon>Hyloidea</taxon>
        <taxon>Leptodactylidae</taxon>
        <taxon>Leiuperinae</taxon>
        <taxon>Engystomops</taxon>
    </lineage>
</organism>
<dbReference type="EMBL" id="WNYA01001310">
    <property type="protein sequence ID" value="KAG8545990.1"/>
    <property type="molecule type" value="Genomic_DNA"/>
</dbReference>
<evidence type="ECO:0000313" key="3">
    <source>
        <dbReference type="Proteomes" id="UP000824782"/>
    </source>
</evidence>
<comment type="caution">
    <text evidence="2">The sequence shown here is derived from an EMBL/GenBank/DDBJ whole genome shotgun (WGS) entry which is preliminary data.</text>
</comment>
<reference evidence="2" key="1">
    <citation type="thesis" date="2020" institute="ProQuest LLC" country="789 East Eisenhower Parkway, Ann Arbor, MI, USA">
        <title>Comparative Genomics and Chromosome Evolution.</title>
        <authorList>
            <person name="Mudd A.B."/>
        </authorList>
    </citation>
    <scope>NUCLEOTIDE SEQUENCE</scope>
    <source>
        <strain evidence="2">237g6f4</strain>
        <tissue evidence="2">Blood</tissue>
    </source>
</reference>
<dbReference type="AlphaFoldDB" id="A0AAV6ZF50"/>
<feature type="signal peptide" evidence="1">
    <location>
        <begin position="1"/>
        <end position="16"/>
    </location>
</feature>
<proteinExistence type="predicted"/>
<protein>
    <recommendedName>
        <fullName evidence="4">Secreted protein</fullName>
    </recommendedName>
</protein>
<gene>
    <name evidence="2" type="ORF">GDO81_019957</name>
</gene>
<accession>A0AAV6ZF50</accession>
<name>A0AAV6ZF50_ENGPU</name>
<evidence type="ECO:0000313" key="2">
    <source>
        <dbReference type="EMBL" id="KAG8545990.1"/>
    </source>
</evidence>
<feature type="chain" id="PRO_5043361343" description="Secreted protein" evidence="1">
    <location>
        <begin position="17"/>
        <end position="154"/>
    </location>
</feature>
<keyword evidence="1" id="KW-0732">Signal</keyword>
<sequence>MMVVVECIVLLSPVSSVGVAVVSSEVVGPTVVVSSTVPVLFTASVVSVFNVDLSSVADVSGISVSIVVSKTVAVINVCNVDISVPVVCRLLLAAPVDWTSVVSETSGTADDDVALPLVDSSSSVLVNSTVDVCMEILEPGVGVADGTLEDVWPA</sequence>
<evidence type="ECO:0000256" key="1">
    <source>
        <dbReference type="SAM" id="SignalP"/>
    </source>
</evidence>
<evidence type="ECO:0008006" key="4">
    <source>
        <dbReference type="Google" id="ProtNLM"/>
    </source>
</evidence>
<keyword evidence="3" id="KW-1185">Reference proteome</keyword>
<dbReference type="Proteomes" id="UP000824782">
    <property type="component" value="Unassembled WGS sequence"/>
</dbReference>